<evidence type="ECO:0000256" key="1">
    <source>
        <dbReference type="ARBA" id="ARBA00006484"/>
    </source>
</evidence>
<keyword evidence="2" id="KW-0560">Oxidoreductase</keyword>
<dbReference type="Pfam" id="PF00106">
    <property type="entry name" value="adh_short"/>
    <property type="match status" value="1"/>
</dbReference>
<dbReference type="InterPro" id="IPR036291">
    <property type="entry name" value="NAD(P)-bd_dom_sf"/>
</dbReference>
<evidence type="ECO:0000259" key="4">
    <source>
        <dbReference type="SMART" id="SM00822"/>
    </source>
</evidence>
<sequence>MDFKNKVIIVTGASSGIGKACAEEFAKRGANLVLAARQYVTLCEITADLEKRYGIKAIAVQTDVSKEEDCKLLVKQALVTFDRIDILINNAGLSMRALFNELDLSVLKNLMDVNFWGTVYCTKYALPEILKTKGSVVGVSSIAGYRGLPGRTGYSASKFAMNGFMEALRTELLKTGIHVMVACPGFTASNIRVTALAKDGASHGETSMEEGKMMSAELVAATIADGIAERKRTLIMTGQGKLTVWINKLLPAWADKLVFNHFTKEKKALIK</sequence>
<organism evidence="5 6">
    <name type="scientific">Pedobacter nyackensis</name>
    <dbReference type="NCBI Taxonomy" id="475255"/>
    <lineage>
        <taxon>Bacteria</taxon>
        <taxon>Pseudomonadati</taxon>
        <taxon>Bacteroidota</taxon>
        <taxon>Sphingobacteriia</taxon>
        <taxon>Sphingobacteriales</taxon>
        <taxon>Sphingobacteriaceae</taxon>
        <taxon>Pedobacter</taxon>
    </lineage>
</organism>
<dbReference type="PRINTS" id="PR00081">
    <property type="entry name" value="GDHRDH"/>
</dbReference>
<dbReference type="NCBIfam" id="NF004825">
    <property type="entry name" value="PRK06181.1"/>
    <property type="match status" value="1"/>
</dbReference>
<dbReference type="SUPFAM" id="SSF51735">
    <property type="entry name" value="NAD(P)-binding Rossmann-fold domains"/>
    <property type="match status" value="1"/>
</dbReference>
<keyword evidence="6" id="KW-1185">Reference proteome</keyword>
<dbReference type="PANTHER" id="PTHR44196:SF1">
    <property type="entry name" value="DEHYDROGENASE_REDUCTASE SDR FAMILY MEMBER 7B"/>
    <property type="match status" value="1"/>
</dbReference>
<gene>
    <name evidence="5" type="ORF">SAMN04488101_12510</name>
</gene>
<evidence type="ECO:0000256" key="3">
    <source>
        <dbReference type="RuleBase" id="RU000363"/>
    </source>
</evidence>
<evidence type="ECO:0000313" key="6">
    <source>
        <dbReference type="Proteomes" id="UP000192678"/>
    </source>
</evidence>
<evidence type="ECO:0000256" key="2">
    <source>
        <dbReference type="ARBA" id="ARBA00023002"/>
    </source>
</evidence>
<dbReference type="PROSITE" id="PS00061">
    <property type="entry name" value="ADH_SHORT"/>
    <property type="match status" value="1"/>
</dbReference>
<dbReference type="AlphaFoldDB" id="A0A1W2F8S1"/>
<dbReference type="PRINTS" id="PR00080">
    <property type="entry name" value="SDRFAMILY"/>
</dbReference>
<dbReference type="InterPro" id="IPR002347">
    <property type="entry name" value="SDR_fam"/>
</dbReference>
<feature type="domain" description="Ketoreductase" evidence="4">
    <location>
        <begin position="6"/>
        <end position="189"/>
    </location>
</feature>
<dbReference type="GO" id="GO:0016020">
    <property type="term" value="C:membrane"/>
    <property type="evidence" value="ECO:0007669"/>
    <property type="project" value="TreeGrafter"/>
</dbReference>
<accession>A0A1W2F8S1</accession>
<dbReference type="SMART" id="SM00822">
    <property type="entry name" value="PKS_KR"/>
    <property type="match status" value="1"/>
</dbReference>
<dbReference type="PANTHER" id="PTHR44196">
    <property type="entry name" value="DEHYDROGENASE/REDUCTASE SDR FAMILY MEMBER 7B"/>
    <property type="match status" value="1"/>
</dbReference>
<evidence type="ECO:0000313" key="5">
    <source>
        <dbReference type="EMBL" id="SMD18018.1"/>
    </source>
</evidence>
<comment type="similarity">
    <text evidence="1 3">Belongs to the short-chain dehydrogenases/reductases (SDR) family.</text>
</comment>
<dbReference type="EMBL" id="FWYB01000025">
    <property type="protein sequence ID" value="SMD18018.1"/>
    <property type="molecule type" value="Genomic_DNA"/>
</dbReference>
<dbReference type="OrthoDB" id="822355at2"/>
<dbReference type="InterPro" id="IPR057326">
    <property type="entry name" value="KR_dom"/>
</dbReference>
<protein>
    <submittedName>
        <fullName evidence="5">Short-chain dehydrogenase</fullName>
    </submittedName>
</protein>
<reference evidence="5 6" key="1">
    <citation type="submission" date="2017-04" db="EMBL/GenBank/DDBJ databases">
        <authorList>
            <person name="Afonso C.L."/>
            <person name="Miller P.J."/>
            <person name="Scott M.A."/>
            <person name="Spackman E."/>
            <person name="Goraichik I."/>
            <person name="Dimitrov K.M."/>
            <person name="Suarez D.L."/>
            <person name="Swayne D.E."/>
        </authorList>
    </citation>
    <scope>NUCLEOTIDE SEQUENCE [LARGE SCALE GENOMIC DNA]</scope>
    <source>
        <strain evidence="5 6">DSM 19625</strain>
    </source>
</reference>
<name>A0A1W2F8S1_9SPHI</name>
<dbReference type="InterPro" id="IPR020904">
    <property type="entry name" value="Sc_DH/Rdtase_CS"/>
</dbReference>
<dbReference type="Proteomes" id="UP000192678">
    <property type="component" value="Unassembled WGS sequence"/>
</dbReference>
<dbReference type="PIRSF" id="PIRSF000126">
    <property type="entry name" value="11-beta-HSD1"/>
    <property type="match status" value="1"/>
</dbReference>
<dbReference type="FunFam" id="3.40.50.720:FF:000084">
    <property type="entry name" value="Short-chain dehydrogenase reductase"/>
    <property type="match status" value="1"/>
</dbReference>
<dbReference type="Gene3D" id="3.40.50.720">
    <property type="entry name" value="NAD(P)-binding Rossmann-like Domain"/>
    <property type="match status" value="1"/>
</dbReference>
<dbReference type="RefSeq" id="WP_084292463.1">
    <property type="nucleotide sequence ID" value="NZ_FWYB01000025.1"/>
</dbReference>
<proteinExistence type="inferred from homology"/>
<dbReference type="STRING" id="475255.SAMN04488101_12510"/>
<dbReference type="GO" id="GO:0016491">
    <property type="term" value="F:oxidoreductase activity"/>
    <property type="evidence" value="ECO:0007669"/>
    <property type="project" value="UniProtKB-KW"/>
</dbReference>